<feature type="compositionally biased region" description="Low complexity" evidence="1">
    <location>
        <begin position="372"/>
        <end position="383"/>
    </location>
</feature>
<feature type="domain" description="PWWP" evidence="2">
    <location>
        <begin position="19"/>
        <end position="84"/>
    </location>
</feature>
<feature type="region of interest" description="Disordered" evidence="1">
    <location>
        <begin position="115"/>
        <end position="289"/>
    </location>
</feature>
<organism evidence="3 4">
    <name type="scientific">Moniliophthora roreri (strain MCA 2997)</name>
    <name type="common">Cocoa frosty pod rot fungus</name>
    <name type="synonym">Crinipellis roreri</name>
    <dbReference type="NCBI Taxonomy" id="1381753"/>
    <lineage>
        <taxon>Eukaryota</taxon>
        <taxon>Fungi</taxon>
        <taxon>Dikarya</taxon>
        <taxon>Basidiomycota</taxon>
        <taxon>Agaricomycotina</taxon>
        <taxon>Agaricomycetes</taxon>
        <taxon>Agaricomycetidae</taxon>
        <taxon>Agaricales</taxon>
        <taxon>Marasmiineae</taxon>
        <taxon>Marasmiaceae</taxon>
        <taxon>Moniliophthora</taxon>
    </lineage>
</organism>
<evidence type="ECO:0000313" key="4">
    <source>
        <dbReference type="Proteomes" id="UP000017559"/>
    </source>
</evidence>
<dbReference type="SUPFAM" id="SSF63748">
    <property type="entry name" value="Tudor/PWWP/MBT"/>
    <property type="match status" value="1"/>
</dbReference>
<name>V2WSD4_MONRO</name>
<dbReference type="SMART" id="SM00293">
    <property type="entry name" value="PWWP"/>
    <property type="match status" value="1"/>
</dbReference>
<feature type="region of interest" description="Disordered" evidence="1">
    <location>
        <begin position="359"/>
        <end position="430"/>
    </location>
</feature>
<dbReference type="KEGG" id="mrr:Moror_16846"/>
<dbReference type="PANTHER" id="PTHR12550">
    <property type="entry name" value="HEPATOMA-DERIVED GROWTH FACTOR-RELATED"/>
    <property type="match status" value="1"/>
</dbReference>
<dbReference type="EMBL" id="AWSO01000523">
    <property type="protein sequence ID" value="ESK89753.1"/>
    <property type="molecule type" value="Genomic_DNA"/>
</dbReference>
<comment type="caution">
    <text evidence="3">The sequence shown here is derived from an EMBL/GenBank/DDBJ whole genome shotgun (WGS) entry which is preliminary data.</text>
</comment>
<protein>
    <recommendedName>
        <fullName evidence="2">PWWP domain-containing protein</fullName>
    </recommendedName>
</protein>
<dbReference type="InterPro" id="IPR035441">
    <property type="entry name" value="TFIIS/LEDGF_dom_sf"/>
</dbReference>
<dbReference type="InterPro" id="IPR035503">
    <property type="entry name" value="IOC4-like_PWWP"/>
</dbReference>
<dbReference type="Gene3D" id="2.30.30.140">
    <property type="match status" value="1"/>
</dbReference>
<dbReference type="OrthoDB" id="62853at2759"/>
<dbReference type="PROSITE" id="PS50812">
    <property type="entry name" value="PWWP"/>
    <property type="match status" value="1"/>
</dbReference>
<dbReference type="AlphaFoldDB" id="V2WSD4"/>
<evidence type="ECO:0000313" key="3">
    <source>
        <dbReference type="EMBL" id="ESK89753.1"/>
    </source>
</evidence>
<feature type="compositionally biased region" description="Low complexity" evidence="1">
    <location>
        <begin position="223"/>
        <end position="240"/>
    </location>
</feature>
<keyword evidence="4" id="KW-1185">Reference proteome</keyword>
<reference evidence="3 4" key="1">
    <citation type="journal article" date="2014" name="BMC Genomics">
        <title>Genome and secretome analysis of the hemibiotrophic fungal pathogen, Moniliophthora roreri, which causes frosty pod rot disease of cacao: mechanisms of the biotrophic and necrotrophic phases.</title>
        <authorList>
            <person name="Meinhardt L.W."/>
            <person name="Costa G.G.L."/>
            <person name="Thomazella D.P.T."/>
            <person name="Teixeira P.J.P.L."/>
            <person name="Carazzolle M.F."/>
            <person name="Schuster S.C."/>
            <person name="Carlson J.E."/>
            <person name="Guiltinan M.J."/>
            <person name="Mieczkowski P."/>
            <person name="Farmer A."/>
            <person name="Ramaraj T."/>
            <person name="Crozier J."/>
            <person name="Davis R.E."/>
            <person name="Shao J."/>
            <person name="Melnick R.L."/>
            <person name="Pereira G.A.G."/>
            <person name="Bailey B.A."/>
        </authorList>
    </citation>
    <scope>NUCLEOTIDE SEQUENCE [LARGE SCALE GENOMIC DNA]</scope>
    <source>
        <strain evidence="3 4">MCA 2997</strain>
    </source>
</reference>
<evidence type="ECO:0000256" key="1">
    <source>
        <dbReference type="SAM" id="MobiDB-lite"/>
    </source>
</evidence>
<dbReference type="Pfam" id="PF00855">
    <property type="entry name" value="PWWP"/>
    <property type="match status" value="1"/>
</dbReference>
<dbReference type="STRING" id="1381753.V2WSD4"/>
<sequence>MASSKKGGKKETVAASYSVKDIVLGKVRGFPPWPGQVVEPDTAPPSVLRERPSNKKTTFYCVQFFPTGDYAWLPPKDISRLQKHEIEAYINEPYKKSGDLLTGYRIAMDPTKWEETRAAEMADAAADDDEEEETGAGEVDELASGDEDGSKGKKRKKSAASASGAVKKRKREDSASASVGPKGGKKKGESASAAGSKKAPKGGKKSASSKNKAMVESEDEVGADGADAAGTSKKAGSPPAKKAKKGEGEESSNADISSSDPEANKVREWRHRLQKTFLSNKGPPKETDMPAMNELFTQIETYEQMTVHQLSFSKIGKVMRHIAALDTNKSPIPREDEFRFRERAKVLVDKWHSILGSKEGKEKENGVNGVDANGAAHTTNGDTADADGDADPAPTNTNANTEDKDVPMTNGIEAGDMSALADVTMSEADA</sequence>
<gene>
    <name evidence="3" type="ORF">Moror_16846</name>
</gene>
<dbReference type="CDD" id="cd05840">
    <property type="entry name" value="PWWP_ScIOC4-like"/>
    <property type="match status" value="1"/>
</dbReference>
<accession>V2WSD4</accession>
<dbReference type="InterPro" id="IPR000313">
    <property type="entry name" value="PWWP_dom"/>
</dbReference>
<dbReference type="Proteomes" id="UP000017559">
    <property type="component" value="Unassembled WGS sequence"/>
</dbReference>
<dbReference type="HOGENOM" id="CLU_043161_0_0_1"/>
<feature type="compositionally biased region" description="Acidic residues" evidence="1">
    <location>
        <begin position="125"/>
        <end position="147"/>
    </location>
</feature>
<evidence type="ECO:0000259" key="2">
    <source>
        <dbReference type="PROSITE" id="PS50812"/>
    </source>
</evidence>
<proteinExistence type="predicted"/>
<dbReference type="Gene3D" id="1.20.930.10">
    <property type="entry name" value="Conserved domain common to transcription factors TFIIS, elongin A, CRSP70"/>
    <property type="match status" value="1"/>
</dbReference>
<dbReference type="PANTHER" id="PTHR12550:SF70">
    <property type="entry name" value="JIL-1 ANCHORING AND STABILIZING PROTEIN, ISOFORM A"/>
    <property type="match status" value="1"/>
</dbReference>